<dbReference type="GO" id="GO:0016787">
    <property type="term" value="F:hydrolase activity"/>
    <property type="evidence" value="ECO:0007669"/>
    <property type="project" value="UniProtKB-KW"/>
</dbReference>
<dbReference type="AlphaFoldDB" id="A0A858U335"/>
<dbReference type="GO" id="GO:0046872">
    <property type="term" value="F:metal ion binding"/>
    <property type="evidence" value="ECO:0007669"/>
    <property type="project" value="UniProtKB-UniRule"/>
</dbReference>
<evidence type="ECO:0000256" key="6">
    <source>
        <dbReference type="ARBA" id="ARBA00022842"/>
    </source>
</evidence>
<keyword evidence="3 12" id="KW-0479">Metal-binding</keyword>
<evidence type="ECO:0000256" key="12">
    <source>
        <dbReference type="HAMAP-Rule" id="MF_01480"/>
    </source>
</evidence>
<comment type="subunit">
    <text evidence="11 12">Monomer. Binds crRNA and tracrRNA.</text>
</comment>
<feature type="binding site" evidence="12">
    <location>
        <position position="554"/>
    </location>
    <ligand>
        <name>Mg(2+)</name>
        <dbReference type="ChEBI" id="CHEBI:18420"/>
        <label>1</label>
    </ligand>
</feature>
<dbReference type="EMBL" id="CP051481">
    <property type="protein sequence ID" value="QJG66832.1"/>
    <property type="molecule type" value="Genomic_DNA"/>
</dbReference>
<dbReference type="GO" id="GO:0004519">
    <property type="term" value="F:endonuclease activity"/>
    <property type="evidence" value="ECO:0007669"/>
    <property type="project" value="UniProtKB-UniRule"/>
</dbReference>
<comment type="cofactor">
    <cofactor evidence="1 12">
        <name>Mg(2+)</name>
        <dbReference type="ChEBI" id="CHEBI:18420"/>
    </cofactor>
</comment>
<feature type="binding site" evidence="12">
    <location>
        <position position="558"/>
    </location>
    <ligand>
        <name>Mg(2+)</name>
        <dbReference type="ChEBI" id="CHEBI:18420"/>
        <label>1</label>
    </ligand>
</feature>
<dbReference type="GO" id="GO:0003723">
    <property type="term" value="F:RNA binding"/>
    <property type="evidence" value="ECO:0007669"/>
    <property type="project" value="UniProtKB-UniRule"/>
</dbReference>
<keyword evidence="6 12" id="KW-0460">Magnesium</keyword>
<gene>
    <name evidence="12 14" type="primary">cas9</name>
    <name evidence="14" type="ORF">HGG69_00595</name>
</gene>
<dbReference type="Pfam" id="PF13395">
    <property type="entry name" value="HNH_4"/>
    <property type="match status" value="1"/>
</dbReference>
<dbReference type="EC" id="3.1.-.-" evidence="12"/>
<proteinExistence type="inferred from homology"/>
<feature type="active site" description="For RuvC-like nuclease domain" evidence="12">
    <location>
        <position position="11"/>
    </location>
</feature>
<feature type="binding site" evidence="12">
    <location>
        <position position="787"/>
    </location>
    <ligand>
        <name>Mg(2+)</name>
        <dbReference type="ChEBI" id="CHEBI:18420"/>
        <label>2</label>
    </ligand>
</feature>
<evidence type="ECO:0000256" key="2">
    <source>
        <dbReference type="ARBA" id="ARBA00022722"/>
    </source>
</evidence>
<name>A0A858U335_9MOLU</name>
<dbReference type="Proteomes" id="UP000501060">
    <property type="component" value="Chromosome"/>
</dbReference>
<dbReference type="PROSITE" id="PS51749">
    <property type="entry name" value="HNH_CAS9"/>
    <property type="match status" value="1"/>
</dbReference>
<feature type="active site" description="Proton acceptor for HNH nuclease domain" evidence="12">
    <location>
        <position position="641"/>
    </location>
</feature>
<dbReference type="HAMAP" id="MF_01480">
    <property type="entry name" value="Cas9"/>
    <property type="match status" value="1"/>
</dbReference>
<comment type="function">
    <text evidence="12">CRISPR (clustered regularly interspaced short palindromic repeat) is an adaptive immune system that provides protection against mobile genetic elements (viruses, transposable elements and conjugative plasmids). CRISPR clusters contain spacers, sequences complementary to antecedent mobile elements, and target invading nucleic acids. CRISPR clusters are transcribed and processed into CRISPR RNA (crRNA). In type II CRISPR systems correct processing of pre-crRNA requires a trans-encoded small RNA (tracrRNA), endogenous ribonuclease 3 (rnc) and this protein. The tracrRNA serves as a guide for ribonuclease 3-aided processing of pre-crRNA. Subsequently Cas9/crRNA/tracrRNA endonucleolytically cleaves linear or circular dsDNA target complementary to the spacer; Cas9 is inactive in the absence of the 2 guide RNAs (gRNA). Cas9 recognizes the protospacer adjacent motif (PAM) in the CRISPR repeat sequences to help distinguish self versus nonself, as targets within the bacterial CRISPR locus do not have PAMs. PAM recognition is also required for catalytic activity.</text>
</comment>
<feature type="binding site" evidence="12">
    <location>
        <position position="558"/>
    </location>
    <ligand>
        <name>Mg(2+)</name>
        <dbReference type="ChEBI" id="CHEBI:18420"/>
        <label>2</label>
    </ligand>
</feature>
<evidence type="ECO:0000256" key="5">
    <source>
        <dbReference type="ARBA" id="ARBA00022801"/>
    </source>
</evidence>
<accession>A0A858U335</accession>
<keyword evidence="4 12" id="KW-0255">Endonuclease</keyword>
<keyword evidence="10" id="KW-0464">Manganese</keyword>
<comment type="domain">
    <text evidence="12">Has 2 endonuclease domains. The discontinuous RuvC-like domain cleaves the target DNA noncomplementary to crRNA while the HNH nuclease domain cleaves the target DNA complementary to crRNA.</text>
</comment>
<dbReference type="GO" id="GO:0051607">
    <property type="term" value="P:defense response to virus"/>
    <property type="evidence" value="ECO:0007669"/>
    <property type="project" value="UniProtKB-UniRule"/>
</dbReference>
<protein>
    <recommendedName>
        <fullName evidence="12">CRISPR-associated endonuclease Cas9</fullName>
        <ecNumber evidence="12">3.1.-.-</ecNumber>
    </recommendedName>
</protein>
<dbReference type="RefSeq" id="WP_169604883.1">
    <property type="nucleotide sequence ID" value="NZ_CP051481.1"/>
</dbReference>
<evidence type="ECO:0000313" key="14">
    <source>
        <dbReference type="EMBL" id="QJG66832.1"/>
    </source>
</evidence>
<evidence type="ECO:0000256" key="8">
    <source>
        <dbReference type="ARBA" id="ARBA00023118"/>
    </source>
</evidence>
<evidence type="ECO:0000256" key="11">
    <source>
        <dbReference type="ARBA" id="ARBA00046380"/>
    </source>
</evidence>
<dbReference type="NCBIfam" id="TIGR01865">
    <property type="entry name" value="cas_Csn1"/>
    <property type="match status" value="1"/>
</dbReference>
<sequence length="1148" mass="135110">MDKKNVALGFDLGVASVGWAIVDADTNEVLHLGSRLFEEPKLAVDRRTFRSKRRLIRRKAYRSRKLESLFFKYKEILNLNISSKEEINNIYFNEQKIHDITLNLKIKAMKEKIDSTSLVWIMHDYLENRGVFYELAEDNEDKKSKEKTTLLADDISPTLLLKEYYDKWGFYKQFETLNNKRFTNKAWMNEITNLLNVQSKYYSEEFKDFMEEYLTIFNYIRSFEHGPGSIHSPSKYGIYDIKNGQIYKKYENVWEKTIGKCSLFINEFRAPKQSTSAEFFDLLNELNNTGYTELKSWKMSKENKIEFLQYTLAKMCKQSRIPKLTHQLLEQYVIDAEPNIDFDVHKFNTINLEEFKTPQSTFILIKILQKYDADLSKLNIEALLNENIESTWIGLFDKIVDILSISKNIDYRVEQLMILKNKFIEYFDLTEANVVECIKEIASNKKINIKNTHSLSYKAIRISLSDLVNIENNYESLKYNEESNLFKLLKSNSIQVNKIKLNTEQNRKYIKTDFLNEAILAPAVKRTMREAVAVFNKIIKKFSNQYTIVKVGIELPRENNDAEQTAAINKIQNKNKKRNKDILDSSRKFLENKNIDWEYLNAKTKEKILLWYQQDGYDVYSMNKLDLYKLITDPSYAEVDHIIPRSILLDNSISNKVVTTMSMNKIKSGKIPYQFIQGKQWDDYVALCRKIFLNKDMNKYYNHANVRIKKYNNLTIQNFDDKTKMEFLNRQLNDTRYSAKLFFNELMNYSMHHNNQFVVHPITGSFTAGMRNYSKMKPKDRKINSHHAFDASIVAITANNLNPFFRADKLNNIILNEKGNVFDSEGEFLCKVDDLNFNGMHIASLIRKNIRDKESEIEEKVRYSWKKVKKFTKPLSHETLYSAKKVLGNGNIMHIETKDIFKISVEYWEKNKEKFLISASDPNLFAILENIFECYKDKCANKNNLPFLLYMNDLLEQESDLFTKEQVQNCLQQEKILLITNKNTLKYIKKLKVYSENKKPVDVLFNTKQNNQSYYNSLKQLAVLVYKNKKNKYGGVAINANILPFDNHSKNLLDETIYKTQFLNIQKDKFNISHESKPLFVLYPGTVFQDKTTKKLYRYVMYNIQNSNLTLSSIRESHIANKVISLVFDSYNIVEQDELGFSTKIELK</sequence>
<evidence type="ECO:0000256" key="1">
    <source>
        <dbReference type="ARBA" id="ARBA00001946"/>
    </source>
</evidence>
<dbReference type="InterPro" id="IPR036397">
    <property type="entry name" value="RNaseH_sf"/>
</dbReference>
<keyword evidence="15" id="KW-1185">Reference proteome</keyword>
<keyword evidence="9 12" id="KW-0238">DNA-binding</keyword>
<keyword evidence="7 12" id="KW-0694">RNA-binding</keyword>
<evidence type="ECO:0000256" key="10">
    <source>
        <dbReference type="ARBA" id="ARBA00023211"/>
    </source>
</evidence>
<evidence type="ECO:0000256" key="9">
    <source>
        <dbReference type="ARBA" id="ARBA00023125"/>
    </source>
</evidence>
<feature type="binding site" evidence="12">
    <location>
        <position position="11"/>
    </location>
    <ligand>
        <name>Mg(2+)</name>
        <dbReference type="ChEBI" id="CHEBI:18420"/>
        <label>2</label>
    </ligand>
</feature>
<evidence type="ECO:0000256" key="3">
    <source>
        <dbReference type="ARBA" id="ARBA00022723"/>
    </source>
</evidence>
<evidence type="ECO:0000256" key="7">
    <source>
        <dbReference type="ARBA" id="ARBA00022884"/>
    </source>
</evidence>
<dbReference type="InterPro" id="IPR003615">
    <property type="entry name" value="HNH_nuc"/>
</dbReference>
<evidence type="ECO:0000313" key="15">
    <source>
        <dbReference type="Proteomes" id="UP000501060"/>
    </source>
</evidence>
<dbReference type="KEGG" id="mphe:HGG69_00595"/>
<keyword evidence="2 12" id="KW-0540">Nuclease</keyword>
<feature type="domain" description="HNH Cas9-type" evidence="13">
    <location>
        <begin position="561"/>
        <end position="732"/>
    </location>
</feature>
<comment type="similarity">
    <text evidence="12">Belongs to the CRISPR-associated Cas9 family.</text>
</comment>
<reference evidence="14 15" key="1">
    <citation type="submission" date="2020-04" db="EMBL/GenBank/DDBJ databases">
        <title>Novel Mycoplasma species detected in Phocoena phocoena (harbor porpoise) from the USA.</title>
        <authorList>
            <person name="Volokhov D.V."/>
        </authorList>
    </citation>
    <scope>NUCLEOTIDE SEQUENCE [LARGE SCALE GENOMIC DNA]</scope>
    <source>
        <strain evidence="14 15">Phocoena C-264-GEN</strain>
    </source>
</reference>
<dbReference type="InterPro" id="IPR033114">
    <property type="entry name" value="HNH_CAS9"/>
</dbReference>
<feature type="binding site" evidence="12">
    <location>
        <position position="11"/>
    </location>
    <ligand>
        <name>Mg(2+)</name>
        <dbReference type="ChEBI" id="CHEBI:18420"/>
        <label>1</label>
    </ligand>
</feature>
<dbReference type="GO" id="GO:0003677">
    <property type="term" value="F:DNA binding"/>
    <property type="evidence" value="ECO:0007669"/>
    <property type="project" value="UniProtKB-UniRule"/>
</dbReference>
<keyword evidence="8 12" id="KW-0051">Antiviral defense</keyword>
<dbReference type="InterPro" id="IPR028629">
    <property type="entry name" value="Cas9"/>
</dbReference>
<organism evidence="14 15">
    <name type="scientific">Mycoplasma phocoenae</name>
    <dbReference type="NCBI Taxonomy" id="754517"/>
    <lineage>
        <taxon>Bacteria</taxon>
        <taxon>Bacillati</taxon>
        <taxon>Mycoplasmatota</taxon>
        <taxon>Mollicutes</taxon>
        <taxon>Mycoplasmataceae</taxon>
        <taxon>Mycoplasma</taxon>
    </lineage>
</organism>
<keyword evidence="5 12" id="KW-0378">Hydrolase</keyword>
<dbReference type="Gene3D" id="3.30.420.10">
    <property type="entry name" value="Ribonuclease H-like superfamily/Ribonuclease H"/>
    <property type="match status" value="2"/>
</dbReference>
<evidence type="ECO:0000256" key="4">
    <source>
        <dbReference type="ARBA" id="ARBA00022759"/>
    </source>
</evidence>
<dbReference type="GO" id="GO:0043571">
    <property type="term" value="P:maintenance of CRISPR repeat elements"/>
    <property type="evidence" value="ECO:0007669"/>
    <property type="project" value="UniProtKB-UniRule"/>
</dbReference>
<evidence type="ECO:0000259" key="13">
    <source>
        <dbReference type="PROSITE" id="PS51749"/>
    </source>
</evidence>